<protein>
    <submittedName>
        <fullName evidence="1">Brefeldin A-inhibited guanine nucleotide-exchange protein 2-like</fullName>
    </submittedName>
</protein>
<name>A0A392QKX1_9FABA</name>
<comment type="caution">
    <text evidence="1">The sequence shown here is derived from an EMBL/GenBank/DDBJ whole genome shotgun (WGS) entry which is preliminary data.</text>
</comment>
<reference evidence="1 2" key="1">
    <citation type="journal article" date="2018" name="Front. Plant Sci.">
        <title>Red Clover (Trifolium pratense) and Zigzag Clover (T. medium) - A Picture of Genomic Similarities and Differences.</title>
        <authorList>
            <person name="Dluhosova J."/>
            <person name="Istvanek J."/>
            <person name="Nedelnik J."/>
            <person name="Repkova J."/>
        </authorList>
    </citation>
    <scope>NUCLEOTIDE SEQUENCE [LARGE SCALE GENOMIC DNA]</scope>
    <source>
        <strain evidence="2">cv. 10/8</strain>
        <tissue evidence="1">Leaf</tissue>
    </source>
</reference>
<accession>A0A392QKX1</accession>
<keyword evidence="2" id="KW-1185">Reference proteome</keyword>
<organism evidence="1 2">
    <name type="scientific">Trifolium medium</name>
    <dbReference type="NCBI Taxonomy" id="97028"/>
    <lineage>
        <taxon>Eukaryota</taxon>
        <taxon>Viridiplantae</taxon>
        <taxon>Streptophyta</taxon>
        <taxon>Embryophyta</taxon>
        <taxon>Tracheophyta</taxon>
        <taxon>Spermatophyta</taxon>
        <taxon>Magnoliopsida</taxon>
        <taxon>eudicotyledons</taxon>
        <taxon>Gunneridae</taxon>
        <taxon>Pentapetalae</taxon>
        <taxon>rosids</taxon>
        <taxon>fabids</taxon>
        <taxon>Fabales</taxon>
        <taxon>Fabaceae</taxon>
        <taxon>Papilionoideae</taxon>
        <taxon>50 kb inversion clade</taxon>
        <taxon>NPAAA clade</taxon>
        <taxon>Hologalegina</taxon>
        <taxon>IRL clade</taxon>
        <taxon>Trifolieae</taxon>
        <taxon>Trifolium</taxon>
    </lineage>
</organism>
<dbReference type="Proteomes" id="UP000265520">
    <property type="component" value="Unassembled WGS sequence"/>
</dbReference>
<evidence type="ECO:0000313" key="2">
    <source>
        <dbReference type="Proteomes" id="UP000265520"/>
    </source>
</evidence>
<dbReference type="AlphaFoldDB" id="A0A392QKX1"/>
<dbReference type="PANTHER" id="PTHR10663">
    <property type="entry name" value="GUANYL-NUCLEOTIDE EXCHANGE FACTOR"/>
    <property type="match status" value="1"/>
</dbReference>
<dbReference type="GO" id="GO:0005802">
    <property type="term" value="C:trans-Golgi network"/>
    <property type="evidence" value="ECO:0007669"/>
    <property type="project" value="TreeGrafter"/>
</dbReference>
<evidence type="ECO:0000313" key="1">
    <source>
        <dbReference type="EMBL" id="MCI24502.1"/>
    </source>
</evidence>
<dbReference type="GO" id="GO:0005829">
    <property type="term" value="C:cytosol"/>
    <property type="evidence" value="ECO:0007669"/>
    <property type="project" value="TreeGrafter"/>
</dbReference>
<dbReference type="PANTHER" id="PTHR10663:SF381">
    <property type="entry name" value="BREFELDIN A-INHIBITED GUANINE NUCLEOTIDE-EXCHANGE PROTEIN"/>
    <property type="match status" value="1"/>
</dbReference>
<dbReference type="EMBL" id="LXQA010141838">
    <property type="protein sequence ID" value="MCI24502.1"/>
    <property type="molecule type" value="Genomic_DNA"/>
</dbReference>
<sequence>SVYYAATDVVILRFMIEVCWAPMLAAFSVPLDQSDDEIVTALCLEGFRYAIHVTSVMSMKTHRDAFVTSLAKFTSLHSPADIKQKNVDAIK</sequence>
<feature type="non-terminal residue" evidence="1">
    <location>
        <position position="1"/>
    </location>
</feature>
<feature type="non-terminal residue" evidence="1">
    <location>
        <position position="91"/>
    </location>
</feature>
<proteinExistence type="predicted"/>